<dbReference type="EMBL" id="JAACXV010000403">
    <property type="protein sequence ID" value="KAF7278325.1"/>
    <property type="molecule type" value="Genomic_DNA"/>
</dbReference>
<name>A0A834MFU9_RHYFE</name>
<accession>A0A834MFU9</accession>
<feature type="region of interest" description="Disordered" evidence="1">
    <location>
        <begin position="14"/>
        <end position="47"/>
    </location>
</feature>
<organism evidence="2 3">
    <name type="scientific">Rhynchophorus ferrugineus</name>
    <name type="common">Red palm weevil</name>
    <name type="synonym">Curculio ferrugineus</name>
    <dbReference type="NCBI Taxonomy" id="354439"/>
    <lineage>
        <taxon>Eukaryota</taxon>
        <taxon>Metazoa</taxon>
        <taxon>Ecdysozoa</taxon>
        <taxon>Arthropoda</taxon>
        <taxon>Hexapoda</taxon>
        <taxon>Insecta</taxon>
        <taxon>Pterygota</taxon>
        <taxon>Neoptera</taxon>
        <taxon>Endopterygota</taxon>
        <taxon>Coleoptera</taxon>
        <taxon>Polyphaga</taxon>
        <taxon>Cucujiformia</taxon>
        <taxon>Curculionidae</taxon>
        <taxon>Dryophthorinae</taxon>
        <taxon>Rhynchophorus</taxon>
    </lineage>
</organism>
<feature type="compositionally biased region" description="Low complexity" evidence="1">
    <location>
        <begin position="38"/>
        <end position="47"/>
    </location>
</feature>
<evidence type="ECO:0000256" key="1">
    <source>
        <dbReference type="SAM" id="MobiDB-lite"/>
    </source>
</evidence>
<keyword evidence="3" id="KW-1185">Reference proteome</keyword>
<reference evidence="2" key="1">
    <citation type="submission" date="2020-08" db="EMBL/GenBank/DDBJ databases">
        <title>Genome sequencing and assembly of the red palm weevil Rhynchophorus ferrugineus.</title>
        <authorList>
            <person name="Dias G.B."/>
            <person name="Bergman C.M."/>
            <person name="Manee M."/>
        </authorList>
    </citation>
    <scope>NUCLEOTIDE SEQUENCE</scope>
    <source>
        <strain evidence="2">AA-2017</strain>
        <tissue evidence="2">Whole larva</tissue>
    </source>
</reference>
<dbReference type="Proteomes" id="UP000625711">
    <property type="component" value="Unassembled WGS sequence"/>
</dbReference>
<evidence type="ECO:0000313" key="3">
    <source>
        <dbReference type="Proteomes" id="UP000625711"/>
    </source>
</evidence>
<evidence type="ECO:0000313" key="2">
    <source>
        <dbReference type="EMBL" id="KAF7278325.1"/>
    </source>
</evidence>
<dbReference type="AlphaFoldDB" id="A0A834MFU9"/>
<sequence length="109" mass="11789">METFSVYIKPPGIRSLSKSEARPANVTGTSSLREEGEAAAPPSSAAHPPISIFPFSAAFTSACQLQYFTDECAPGNLKIIQHKVEFYVGCKPSPYFIFMQSEGGEERGP</sequence>
<proteinExistence type="predicted"/>
<gene>
    <name evidence="2" type="ORF">GWI33_008541</name>
</gene>
<protein>
    <submittedName>
        <fullName evidence="2">Uncharacterized protein</fullName>
    </submittedName>
</protein>
<comment type="caution">
    <text evidence="2">The sequence shown here is derived from an EMBL/GenBank/DDBJ whole genome shotgun (WGS) entry which is preliminary data.</text>
</comment>